<dbReference type="GO" id="GO:0042970">
    <property type="term" value="F:homoserine transmembrane transporter activity"/>
    <property type="evidence" value="ECO:0007669"/>
    <property type="project" value="TreeGrafter"/>
</dbReference>
<feature type="transmembrane region" description="Helical" evidence="7">
    <location>
        <begin position="148"/>
        <end position="168"/>
    </location>
</feature>
<evidence type="ECO:0000256" key="1">
    <source>
        <dbReference type="ARBA" id="ARBA00004651"/>
    </source>
</evidence>
<reference evidence="8" key="1">
    <citation type="submission" date="2014-01" db="EMBL/GenBank/DDBJ databases">
        <title>Branched-chain amino acids production using Gluconacetobacter europaeus with disrupted GeLrp, the ortholog of leucine responsive regulatory protein in Escherichia coli.</title>
        <authorList>
            <person name="Naoki A."/>
            <person name="Ishii"/>
            <person name="Y"/>
            <person name="Hidese"/>
            <person name="R"/>
            <person name="Sakoda"/>
            <person name="H"/>
            <person name="Fujiwara"/>
            <person name="S"/>
        </authorList>
    </citation>
    <scope>NUCLEOTIDE SEQUENCE</scope>
    <source>
        <strain evidence="8">KGMA0119</strain>
    </source>
</reference>
<evidence type="ECO:0000256" key="5">
    <source>
        <dbReference type="ARBA" id="ARBA00022989"/>
    </source>
</evidence>
<dbReference type="GO" id="GO:0005886">
    <property type="term" value="C:plasma membrane"/>
    <property type="evidence" value="ECO:0007669"/>
    <property type="project" value="UniProtKB-SubCell"/>
</dbReference>
<keyword evidence="3" id="KW-1003">Cell membrane</keyword>
<evidence type="ECO:0000256" key="2">
    <source>
        <dbReference type="ARBA" id="ARBA00007928"/>
    </source>
</evidence>
<dbReference type="PANTHER" id="PTHR30086">
    <property type="entry name" value="ARGININE EXPORTER PROTEIN ARGO"/>
    <property type="match status" value="1"/>
</dbReference>
<feature type="transmembrane region" description="Helical" evidence="7">
    <location>
        <begin position="36"/>
        <end position="59"/>
    </location>
</feature>
<protein>
    <submittedName>
        <fullName evidence="8">Putative neutral amino acids efflux pump</fullName>
    </submittedName>
</protein>
<dbReference type="AlphaFoldDB" id="A0A068Q814"/>
<sequence>MTFHTWLLFAATAFVLSAMPGPNMMHVMSTSIRYGLLRSVGVMTGCMLAIVLVVIASLAGMAGILVASPRLFMVLRVIGAAYLVFLGVRVWRARDVADSDGADMACVPAVTVRALFRDGFLTGISNPKLLLFAAAFLPQFINPAAPRMPQYVMLVMTFAMVEVFWYVVYASGGRVLSAWLRTPEVHRIFCLVTGLVFIGFGAMLLLTQV</sequence>
<accession>A0A068Q814</accession>
<name>A0A068Q814_KOMEU</name>
<proteinExistence type="inferred from homology"/>
<dbReference type="InterPro" id="IPR001123">
    <property type="entry name" value="LeuE-type"/>
</dbReference>
<comment type="subcellular location">
    <subcellularLocation>
        <location evidence="1">Cell membrane</location>
        <topology evidence="1">Multi-pass membrane protein</topology>
    </subcellularLocation>
</comment>
<evidence type="ECO:0000256" key="6">
    <source>
        <dbReference type="ARBA" id="ARBA00023136"/>
    </source>
</evidence>
<dbReference type="EMBL" id="AB899163">
    <property type="protein sequence ID" value="BAP16208.1"/>
    <property type="molecule type" value="Genomic_DNA"/>
</dbReference>
<evidence type="ECO:0000256" key="3">
    <source>
        <dbReference type="ARBA" id="ARBA00022475"/>
    </source>
</evidence>
<evidence type="ECO:0000313" key="8">
    <source>
        <dbReference type="EMBL" id="BAP16208.1"/>
    </source>
</evidence>
<keyword evidence="5 7" id="KW-1133">Transmembrane helix</keyword>
<dbReference type="PIRSF" id="PIRSF006324">
    <property type="entry name" value="LeuE"/>
    <property type="match status" value="1"/>
</dbReference>
<evidence type="ECO:0000256" key="4">
    <source>
        <dbReference type="ARBA" id="ARBA00022692"/>
    </source>
</evidence>
<feature type="transmembrane region" description="Helical" evidence="7">
    <location>
        <begin position="188"/>
        <end position="206"/>
    </location>
</feature>
<dbReference type="Pfam" id="PF01810">
    <property type="entry name" value="LysE"/>
    <property type="match status" value="1"/>
</dbReference>
<gene>
    <name evidence="8" type="primary">leuE</name>
</gene>
<organism evidence="8">
    <name type="scientific">Komagataeibacter europaeus</name>
    <name type="common">Gluconacetobacter europaeus</name>
    <dbReference type="NCBI Taxonomy" id="33995"/>
    <lineage>
        <taxon>Bacteria</taxon>
        <taxon>Pseudomonadati</taxon>
        <taxon>Pseudomonadota</taxon>
        <taxon>Alphaproteobacteria</taxon>
        <taxon>Acetobacterales</taxon>
        <taxon>Acetobacteraceae</taxon>
        <taxon>Komagataeibacter</taxon>
    </lineage>
</organism>
<comment type="similarity">
    <text evidence="2">Belongs to the Rht family.</text>
</comment>
<keyword evidence="6 7" id="KW-0472">Membrane</keyword>
<keyword evidence="4 7" id="KW-0812">Transmembrane</keyword>
<dbReference type="PANTHER" id="PTHR30086:SF14">
    <property type="entry name" value="HOMOSERINE_HOMOSERINE LACTONE EFFLUX PROTEIN"/>
    <property type="match status" value="1"/>
</dbReference>
<feature type="transmembrane region" description="Helical" evidence="7">
    <location>
        <begin position="71"/>
        <end position="91"/>
    </location>
</feature>
<evidence type="ECO:0000256" key="7">
    <source>
        <dbReference type="SAM" id="Phobius"/>
    </source>
</evidence>